<reference evidence="1" key="1">
    <citation type="journal article" date="2014" name="Front. Microbiol.">
        <title>High frequency of phylogenetically diverse reductive dehalogenase-homologous genes in deep subseafloor sedimentary metagenomes.</title>
        <authorList>
            <person name="Kawai M."/>
            <person name="Futagami T."/>
            <person name="Toyoda A."/>
            <person name="Takaki Y."/>
            <person name="Nishi S."/>
            <person name="Hori S."/>
            <person name="Arai W."/>
            <person name="Tsubouchi T."/>
            <person name="Morono Y."/>
            <person name="Uchiyama I."/>
            <person name="Ito T."/>
            <person name="Fujiyama A."/>
            <person name="Inagaki F."/>
            <person name="Takami H."/>
        </authorList>
    </citation>
    <scope>NUCLEOTIDE SEQUENCE</scope>
    <source>
        <strain evidence="1">Expedition CK06-06</strain>
    </source>
</reference>
<evidence type="ECO:0000313" key="1">
    <source>
        <dbReference type="EMBL" id="GAI67021.1"/>
    </source>
</evidence>
<sequence>MAGKTGRQLRRELAQVLNHIDTAAYGLAHLTAVFEEHHPDMSEYLENMCKQLLTLKEAGLTFWEWAWGKRPTDYNVWR</sequence>
<name>X1RJB5_9ZZZZ</name>
<protein>
    <submittedName>
        <fullName evidence="1">Uncharacterized protein</fullName>
    </submittedName>
</protein>
<accession>X1RJB5</accession>
<proteinExistence type="predicted"/>
<gene>
    <name evidence="1" type="ORF">S12H4_08777</name>
</gene>
<dbReference type="EMBL" id="BARW01003438">
    <property type="protein sequence ID" value="GAI67021.1"/>
    <property type="molecule type" value="Genomic_DNA"/>
</dbReference>
<dbReference type="AlphaFoldDB" id="X1RJB5"/>
<comment type="caution">
    <text evidence="1">The sequence shown here is derived from an EMBL/GenBank/DDBJ whole genome shotgun (WGS) entry which is preliminary data.</text>
</comment>
<organism evidence="1">
    <name type="scientific">marine sediment metagenome</name>
    <dbReference type="NCBI Taxonomy" id="412755"/>
    <lineage>
        <taxon>unclassified sequences</taxon>
        <taxon>metagenomes</taxon>
        <taxon>ecological metagenomes</taxon>
    </lineage>
</organism>